<name>A0ABW7PBN2_9ACTN</name>
<feature type="transmembrane region" description="Helical" evidence="1">
    <location>
        <begin position="41"/>
        <end position="61"/>
    </location>
</feature>
<accession>A0ABW7PBN2</accession>
<comment type="caution">
    <text evidence="2">The sequence shown here is derived from an EMBL/GenBank/DDBJ whole genome shotgun (WGS) entry which is preliminary data.</text>
</comment>
<evidence type="ECO:0000313" key="2">
    <source>
        <dbReference type="EMBL" id="MFH7595780.1"/>
    </source>
</evidence>
<feature type="transmembrane region" description="Helical" evidence="1">
    <location>
        <begin position="217"/>
        <end position="238"/>
    </location>
</feature>
<sequence length="306" mass="32126">MKRTYAPRRTRWTATTGWLMLASALGAVVCSLAGVSPYPPLAVESALAAASALFAAGWAAASHLAGRRPPKVSLVKAPPGPAAPAARRPGHVLRYLLSFGVPFATAAAVVVAVTGSSEEGRRTERLERAGYDRHGAEIVRLTGEPDRTPPTDDHDGYYETDAILRVPYDDGPREVPVRAVLTQDAPAPGASVDVWFAPAHPEVGVGTRSVFHRTAPLVTVGLCALLGPWLIIAGASLASELSPAALRRLRRFEPATHLPALAVLLLGVLALLPVALGTEVAGFSRLWTVLAVPAPALAVVWVARRA</sequence>
<gene>
    <name evidence="2" type="ORF">WDV06_11850</name>
</gene>
<feature type="transmembrane region" description="Helical" evidence="1">
    <location>
        <begin position="282"/>
        <end position="303"/>
    </location>
</feature>
<protein>
    <recommendedName>
        <fullName evidence="4">DUF3592 domain-containing protein</fullName>
    </recommendedName>
</protein>
<proteinExistence type="predicted"/>
<evidence type="ECO:0008006" key="4">
    <source>
        <dbReference type="Google" id="ProtNLM"/>
    </source>
</evidence>
<keyword evidence="1" id="KW-0472">Membrane</keyword>
<evidence type="ECO:0000256" key="1">
    <source>
        <dbReference type="SAM" id="Phobius"/>
    </source>
</evidence>
<dbReference type="Proteomes" id="UP001610631">
    <property type="component" value="Unassembled WGS sequence"/>
</dbReference>
<evidence type="ECO:0000313" key="3">
    <source>
        <dbReference type="Proteomes" id="UP001610631"/>
    </source>
</evidence>
<dbReference type="EMBL" id="JBBDHD010000023">
    <property type="protein sequence ID" value="MFH7595780.1"/>
    <property type="molecule type" value="Genomic_DNA"/>
</dbReference>
<organism evidence="2 3">
    <name type="scientific">Streptomyces racemochromogenes</name>
    <dbReference type="NCBI Taxonomy" id="67353"/>
    <lineage>
        <taxon>Bacteria</taxon>
        <taxon>Bacillati</taxon>
        <taxon>Actinomycetota</taxon>
        <taxon>Actinomycetes</taxon>
        <taxon>Kitasatosporales</taxon>
        <taxon>Streptomycetaceae</taxon>
        <taxon>Streptomyces</taxon>
    </lineage>
</organism>
<feature type="transmembrane region" description="Helical" evidence="1">
    <location>
        <begin position="12"/>
        <end position="35"/>
    </location>
</feature>
<keyword evidence="1" id="KW-1133">Transmembrane helix</keyword>
<keyword evidence="1" id="KW-0812">Transmembrane</keyword>
<feature type="transmembrane region" description="Helical" evidence="1">
    <location>
        <begin position="258"/>
        <end position="276"/>
    </location>
</feature>
<dbReference type="RefSeq" id="WP_395509638.1">
    <property type="nucleotide sequence ID" value="NZ_JBBDHD010000023.1"/>
</dbReference>
<feature type="transmembrane region" description="Helical" evidence="1">
    <location>
        <begin position="95"/>
        <end position="115"/>
    </location>
</feature>
<reference evidence="2 3" key="1">
    <citation type="submission" date="2024-03" db="EMBL/GenBank/DDBJ databases">
        <title>Whole genome sequencing of Streptomyces racemochromogenes, to identify antimicrobial biosynthetic gene clusters.</title>
        <authorList>
            <person name="Suryawanshi P."/>
            <person name="Krishnaraj P.U."/>
            <person name="Arun Y.P."/>
            <person name="Suryawanshi M.P."/>
            <person name="Rakshit O."/>
        </authorList>
    </citation>
    <scope>NUCLEOTIDE SEQUENCE [LARGE SCALE GENOMIC DNA]</scope>
    <source>
        <strain evidence="2 3">AUDT626</strain>
    </source>
</reference>
<keyword evidence="3" id="KW-1185">Reference proteome</keyword>